<evidence type="ECO:0000313" key="1">
    <source>
        <dbReference type="EMBL" id="KAG5628437.1"/>
    </source>
</evidence>
<comment type="caution">
    <text evidence="1">The sequence shown here is derived from an EMBL/GenBank/DDBJ whole genome shotgun (WGS) entry which is preliminary data.</text>
</comment>
<dbReference type="AlphaFoldDB" id="A0A9J6AV35"/>
<dbReference type="NCBIfam" id="TIGR01589">
    <property type="entry name" value="A_thal_3526"/>
    <property type="match status" value="1"/>
</dbReference>
<keyword evidence="2" id="KW-1185">Reference proteome</keyword>
<dbReference type="Proteomes" id="UP000824120">
    <property type="component" value="Chromosome 1"/>
</dbReference>
<gene>
    <name evidence="1" type="ORF">H5410_000154</name>
</gene>
<dbReference type="PANTHER" id="PTHR31871:SF22">
    <property type="entry name" value="LOB DOMAIN-CONTAINING PROTEIN"/>
    <property type="match status" value="1"/>
</dbReference>
<proteinExistence type="predicted"/>
<organism evidence="1 2">
    <name type="scientific">Solanum commersonii</name>
    <name type="common">Commerson's wild potato</name>
    <name type="synonym">Commerson's nightshade</name>
    <dbReference type="NCBI Taxonomy" id="4109"/>
    <lineage>
        <taxon>Eukaryota</taxon>
        <taxon>Viridiplantae</taxon>
        <taxon>Streptophyta</taxon>
        <taxon>Embryophyta</taxon>
        <taxon>Tracheophyta</taxon>
        <taxon>Spermatophyta</taxon>
        <taxon>Magnoliopsida</taxon>
        <taxon>eudicotyledons</taxon>
        <taxon>Gunneridae</taxon>
        <taxon>Pentapetalae</taxon>
        <taxon>asterids</taxon>
        <taxon>lamiids</taxon>
        <taxon>Solanales</taxon>
        <taxon>Solanaceae</taxon>
        <taxon>Solanoideae</taxon>
        <taxon>Solaneae</taxon>
        <taxon>Solanum</taxon>
    </lineage>
</organism>
<dbReference type="OrthoDB" id="1620396at2759"/>
<name>A0A9J6AV35_SOLCO</name>
<reference evidence="1 2" key="1">
    <citation type="submission" date="2020-09" db="EMBL/GenBank/DDBJ databases">
        <title>De no assembly of potato wild relative species, Solanum commersonii.</title>
        <authorList>
            <person name="Cho K."/>
        </authorList>
    </citation>
    <scope>NUCLEOTIDE SEQUENCE [LARGE SCALE GENOMIC DNA]</scope>
    <source>
        <strain evidence="1">LZ3.2</strain>
        <tissue evidence="1">Leaf</tissue>
    </source>
</reference>
<dbReference type="PANTHER" id="PTHR31871">
    <property type="entry name" value="OS02G0137100 PROTEIN"/>
    <property type="match status" value="1"/>
</dbReference>
<dbReference type="Pfam" id="PF09713">
    <property type="entry name" value="A_thal_3526"/>
    <property type="match status" value="1"/>
</dbReference>
<dbReference type="EMBL" id="JACXVP010000001">
    <property type="protein sequence ID" value="KAG5628437.1"/>
    <property type="molecule type" value="Genomic_DNA"/>
</dbReference>
<accession>A0A9J6AV35</accession>
<dbReference type="InterPro" id="IPR006476">
    <property type="entry name" value="CHP01589_pln"/>
</dbReference>
<evidence type="ECO:0000313" key="2">
    <source>
        <dbReference type="Proteomes" id="UP000824120"/>
    </source>
</evidence>
<evidence type="ECO:0008006" key="3">
    <source>
        <dbReference type="Google" id="ProtNLM"/>
    </source>
</evidence>
<protein>
    <recommendedName>
        <fullName evidence="3">Angiotensin-converting enzyme 2</fullName>
    </recommendedName>
</protein>
<sequence>MSSGDGPKVSCEEIQMVQNRIEYCLRQYMSRKEVVNTLFIQDNIEPTFTELVWQKLEEENQEFFQAYYLKLMVKEQIIEFNRLLSEQVKMTQQVPSAIASLPMSNGCNIMPNFFKKT</sequence>